<dbReference type="STRING" id="1325734.A0A428Q5B0"/>
<accession>A0A428Q5B0</accession>
<dbReference type="PANTHER" id="PTHR42678">
    <property type="entry name" value="AMIDASE"/>
    <property type="match status" value="1"/>
</dbReference>
<dbReference type="OrthoDB" id="566138at2759"/>
<proteinExistence type="predicted"/>
<evidence type="ECO:0008006" key="3">
    <source>
        <dbReference type="Google" id="ProtNLM"/>
    </source>
</evidence>
<dbReference type="SUPFAM" id="SSF75304">
    <property type="entry name" value="Amidase signature (AS) enzymes"/>
    <property type="match status" value="1"/>
</dbReference>
<sequence length="120" mass="12961">MAGELRRLLDAGDCTNLELVNLYLKQIVAHNYDGMKLNAIISTAPLDRVLEEARALDQERREKCPSFGMGTISGSFATKGLNASKDAPIATMLKKSRCIVIGKANITEWANAKCFGATSG</sequence>
<keyword evidence="2" id="KW-1185">Reference proteome</keyword>
<name>A0A428Q5B0_9HYPO</name>
<evidence type="ECO:0000313" key="2">
    <source>
        <dbReference type="Proteomes" id="UP000288168"/>
    </source>
</evidence>
<dbReference type="PANTHER" id="PTHR42678:SF34">
    <property type="entry name" value="OS04G0183300 PROTEIN"/>
    <property type="match status" value="1"/>
</dbReference>
<dbReference type="InterPro" id="IPR036928">
    <property type="entry name" value="AS_sf"/>
</dbReference>
<dbReference type="AlphaFoldDB" id="A0A428Q5B0"/>
<comment type="caution">
    <text evidence="1">The sequence shown here is derived from an EMBL/GenBank/DDBJ whole genome shotgun (WGS) entry which is preliminary data.</text>
</comment>
<organism evidence="1 2">
    <name type="scientific">Fusarium duplospermum</name>
    <dbReference type="NCBI Taxonomy" id="1325734"/>
    <lineage>
        <taxon>Eukaryota</taxon>
        <taxon>Fungi</taxon>
        <taxon>Dikarya</taxon>
        <taxon>Ascomycota</taxon>
        <taxon>Pezizomycotina</taxon>
        <taxon>Sordariomycetes</taxon>
        <taxon>Hypocreomycetidae</taxon>
        <taxon>Hypocreales</taxon>
        <taxon>Nectriaceae</taxon>
        <taxon>Fusarium</taxon>
        <taxon>Fusarium solani species complex</taxon>
    </lineage>
</organism>
<dbReference type="EMBL" id="NKCI01000058">
    <property type="protein sequence ID" value="RSL60487.1"/>
    <property type="molecule type" value="Genomic_DNA"/>
</dbReference>
<dbReference type="Gene3D" id="3.90.1300.10">
    <property type="entry name" value="Amidase signature (AS) domain"/>
    <property type="match status" value="1"/>
</dbReference>
<evidence type="ECO:0000313" key="1">
    <source>
        <dbReference type="EMBL" id="RSL60487.1"/>
    </source>
</evidence>
<dbReference type="Proteomes" id="UP000288168">
    <property type="component" value="Unassembled WGS sequence"/>
</dbReference>
<protein>
    <recommendedName>
        <fullName evidence="3">Amidase</fullName>
    </recommendedName>
</protein>
<gene>
    <name evidence="1" type="ORF">CEP54_006738</name>
</gene>
<reference evidence="1 2" key="1">
    <citation type="submission" date="2017-06" db="EMBL/GenBank/DDBJ databases">
        <title>Comparative genomic analysis of Ambrosia Fusariam Clade fungi.</title>
        <authorList>
            <person name="Stajich J.E."/>
            <person name="Carrillo J."/>
            <person name="Kijimoto T."/>
            <person name="Eskalen A."/>
            <person name="O'Donnell K."/>
            <person name="Kasson M."/>
        </authorList>
    </citation>
    <scope>NUCLEOTIDE SEQUENCE [LARGE SCALE GENOMIC DNA]</scope>
    <source>
        <strain evidence="1 2">NRRL62584</strain>
    </source>
</reference>